<evidence type="ECO:0000313" key="4">
    <source>
        <dbReference type="EMBL" id="AEE51511.1"/>
    </source>
</evidence>
<dbReference type="PANTHER" id="PTHR30273:SF2">
    <property type="entry name" value="PROTEIN FECR"/>
    <property type="match status" value="1"/>
</dbReference>
<keyword evidence="1" id="KW-0812">Transmembrane</keyword>
<dbReference type="Pfam" id="PF04773">
    <property type="entry name" value="FecR"/>
    <property type="match status" value="1"/>
</dbReference>
<dbReference type="AlphaFoldDB" id="F4KZU1"/>
<feature type="transmembrane region" description="Helical" evidence="1">
    <location>
        <begin position="97"/>
        <end position="116"/>
    </location>
</feature>
<organism evidence="4 5">
    <name type="scientific">Haliscomenobacter hydrossis (strain ATCC 27775 / DSM 1100 / LMG 10767 / O)</name>
    <dbReference type="NCBI Taxonomy" id="760192"/>
    <lineage>
        <taxon>Bacteria</taxon>
        <taxon>Pseudomonadati</taxon>
        <taxon>Bacteroidota</taxon>
        <taxon>Saprospiria</taxon>
        <taxon>Saprospirales</taxon>
        <taxon>Haliscomenobacteraceae</taxon>
        <taxon>Haliscomenobacter</taxon>
    </lineage>
</organism>
<keyword evidence="5" id="KW-1185">Reference proteome</keyword>
<protein>
    <submittedName>
        <fullName evidence="4">Anti-FecI sigma factor, FecR</fullName>
    </submittedName>
</protein>
<evidence type="ECO:0000259" key="2">
    <source>
        <dbReference type="Pfam" id="PF04773"/>
    </source>
</evidence>
<dbReference type="OrthoDB" id="645173at2"/>
<name>F4KZU1_HALH1</name>
<dbReference type="PANTHER" id="PTHR30273">
    <property type="entry name" value="PERIPLASMIC SIGNAL SENSOR AND SIGMA FACTOR ACTIVATOR FECR-RELATED"/>
    <property type="match status" value="1"/>
</dbReference>
<dbReference type="EMBL" id="CP002691">
    <property type="protein sequence ID" value="AEE51511.1"/>
    <property type="molecule type" value="Genomic_DNA"/>
</dbReference>
<dbReference type="Gene3D" id="2.60.120.1440">
    <property type="match status" value="1"/>
</dbReference>
<dbReference type="eggNOG" id="COG3712">
    <property type="taxonomic scope" value="Bacteria"/>
</dbReference>
<gene>
    <name evidence="4" type="ordered locus">Halhy_3659</name>
</gene>
<dbReference type="InterPro" id="IPR006860">
    <property type="entry name" value="FecR"/>
</dbReference>
<dbReference type="RefSeq" id="WP_013766050.1">
    <property type="nucleotide sequence ID" value="NC_015510.1"/>
</dbReference>
<evidence type="ECO:0000256" key="1">
    <source>
        <dbReference type="SAM" id="Phobius"/>
    </source>
</evidence>
<reference key="2">
    <citation type="submission" date="2011-04" db="EMBL/GenBank/DDBJ databases">
        <title>Complete sequence of chromosome of Haliscomenobacter hydrossis DSM 1100.</title>
        <authorList>
            <consortium name="US DOE Joint Genome Institute (JGI-PGF)"/>
            <person name="Lucas S."/>
            <person name="Han J."/>
            <person name="Lapidus A."/>
            <person name="Bruce D."/>
            <person name="Goodwin L."/>
            <person name="Pitluck S."/>
            <person name="Peters L."/>
            <person name="Kyrpides N."/>
            <person name="Mavromatis K."/>
            <person name="Ivanova N."/>
            <person name="Ovchinnikova G."/>
            <person name="Pagani I."/>
            <person name="Daligault H."/>
            <person name="Detter J.C."/>
            <person name="Han C."/>
            <person name="Land M."/>
            <person name="Hauser L."/>
            <person name="Markowitz V."/>
            <person name="Cheng J.-F."/>
            <person name="Hugenholtz P."/>
            <person name="Woyke T."/>
            <person name="Wu D."/>
            <person name="Verbarg S."/>
            <person name="Frueling A."/>
            <person name="Brambilla E."/>
            <person name="Klenk H.-P."/>
            <person name="Eisen J.A."/>
        </authorList>
    </citation>
    <scope>NUCLEOTIDE SEQUENCE</scope>
    <source>
        <strain>DSM 1100</strain>
    </source>
</reference>
<dbReference type="Gene3D" id="3.55.50.30">
    <property type="match status" value="1"/>
</dbReference>
<accession>F4KZU1</accession>
<dbReference type="InterPro" id="IPR032508">
    <property type="entry name" value="FecR_C"/>
</dbReference>
<sequence length="368" mass="41850">MQQREQYTKIEDFLSDESFRQWILERKDHAEWEEWTLENPQRAKLVEEARMWLLAMKVPHTPPSNAEIQSALADTWKKIDETASESVTRAGRLRPILWLRAAAAVLVLGLLLGWLYQKQWTANPEKITYHTLVEQDPEGLIEQTNNTDKPQLLTLSDGSSVLLHPNSKLSYPRSFGAEERKVYLSGEGFFEISKNPDKPFFVFANEVVTRVVGTSFRVKAYADQPNVEVVVRTGKVNVSSNQSITKAKNKELVLLPNQGIRFERQNLAFHLITDLTQDTPLTQSTSAIEQLSFDFTDVPVAQILTTIEQAYLLEIDFPQEVLKNCYLTTSLSDQPLPEKLKIICESIGSTTRYEMNGNKITILSSGCE</sequence>
<dbReference type="STRING" id="760192.Halhy_3659"/>
<evidence type="ECO:0000259" key="3">
    <source>
        <dbReference type="Pfam" id="PF16344"/>
    </source>
</evidence>
<dbReference type="InterPro" id="IPR012373">
    <property type="entry name" value="Ferrdict_sens_TM"/>
</dbReference>
<proteinExistence type="predicted"/>
<feature type="domain" description="FecR protein" evidence="2">
    <location>
        <begin position="151"/>
        <end position="236"/>
    </location>
</feature>
<keyword evidence="1" id="KW-0472">Membrane</keyword>
<feature type="domain" description="Protein FecR C-terminal" evidence="3">
    <location>
        <begin position="293"/>
        <end position="362"/>
    </location>
</feature>
<keyword evidence="1" id="KW-1133">Transmembrane helix</keyword>
<dbReference type="KEGG" id="hhy:Halhy_3659"/>
<dbReference type="GO" id="GO:0016989">
    <property type="term" value="F:sigma factor antagonist activity"/>
    <property type="evidence" value="ECO:0007669"/>
    <property type="project" value="TreeGrafter"/>
</dbReference>
<reference evidence="4 5" key="1">
    <citation type="journal article" date="2011" name="Stand. Genomic Sci.">
        <title>Complete genome sequence of Haliscomenobacter hydrossis type strain (O).</title>
        <authorList>
            <consortium name="US DOE Joint Genome Institute (JGI-PGF)"/>
            <person name="Daligault H."/>
            <person name="Lapidus A."/>
            <person name="Zeytun A."/>
            <person name="Nolan M."/>
            <person name="Lucas S."/>
            <person name="Del Rio T.G."/>
            <person name="Tice H."/>
            <person name="Cheng J.F."/>
            <person name="Tapia R."/>
            <person name="Han C."/>
            <person name="Goodwin L."/>
            <person name="Pitluck S."/>
            <person name="Liolios K."/>
            <person name="Pagani I."/>
            <person name="Ivanova N."/>
            <person name="Huntemann M."/>
            <person name="Mavromatis K."/>
            <person name="Mikhailova N."/>
            <person name="Pati A."/>
            <person name="Chen A."/>
            <person name="Palaniappan K."/>
            <person name="Land M."/>
            <person name="Hauser L."/>
            <person name="Brambilla E.M."/>
            <person name="Rohde M."/>
            <person name="Verbarg S."/>
            <person name="Goker M."/>
            <person name="Bristow J."/>
            <person name="Eisen J.A."/>
            <person name="Markowitz V."/>
            <person name="Hugenholtz P."/>
            <person name="Kyrpides N.C."/>
            <person name="Klenk H.P."/>
            <person name="Woyke T."/>
        </authorList>
    </citation>
    <scope>NUCLEOTIDE SEQUENCE [LARGE SCALE GENOMIC DNA]</scope>
    <source>
        <strain evidence="5">ATCC 27775 / DSM 1100 / LMG 10767 / O</strain>
    </source>
</reference>
<dbReference type="Pfam" id="PF16344">
    <property type="entry name" value="FecR_C"/>
    <property type="match status" value="1"/>
</dbReference>
<dbReference type="Proteomes" id="UP000008461">
    <property type="component" value="Chromosome"/>
</dbReference>
<evidence type="ECO:0000313" key="5">
    <source>
        <dbReference type="Proteomes" id="UP000008461"/>
    </source>
</evidence>
<dbReference type="HOGENOM" id="CLU_050192_2_1_10"/>
<dbReference type="PIRSF" id="PIRSF018266">
    <property type="entry name" value="FecR"/>
    <property type="match status" value="1"/>
</dbReference>